<evidence type="ECO:0000256" key="7">
    <source>
        <dbReference type="RuleBase" id="RU363032"/>
    </source>
</evidence>
<reference evidence="9 10" key="1">
    <citation type="submission" date="2019-03" db="EMBL/GenBank/DDBJ databases">
        <title>Genomic Encyclopedia of Type Strains, Phase IV (KMG-IV): sequencing the most valuable type-strain genomes for metagenomic binning, comparative biology and taxonomic classification.</title>
        <authorList>
            <person name="Goeker M."/>
        </authorList>
    </citation>
    <scope>NUCLEOTIDE SEQUENCE [LARGE SCALE GENOMIC DNA]</scope>
    <source>
        <strain evidence="9 10">DSM 100433</strain>
    </source>
</reference>
<feature type="domain" description="ABC transmembrane type-1" evidence="8">
    <location>
        <begin position="66"/>
        <end position="282"/>
    </location>
</feature>
<feature type="transmembrane region" description="Helical" evidence="7">
    <location>
        <begin position="201"/>
        <end position="226"/>
    </location>
</feature>
<feature type="transmembrane region" description="Helical" evidence="7">
    <location>
        <begin position="71"/>
        <end position="91"/>
    </location>
</feature>
<comment type="caution">
    <text evidence="9">The sequence shown here is derived from an EMBL/GenBank/DDBJ whole genome shotgun (WGS) entry which is preliminary data.</text>
</comment>
<accession>A0A9X8UHP2</accession>
<evidence type="ECO:0000256" key="3">
    <source>
        <dbReference type="ARBA" id="ARBA00022475"/>
    </source>
</evidence>
<comment type="similarity">
    <text evidence="7">Belongs to the binding-protein-dependent transport system permease family.</text>
</comment>
<dbReference type="Gene3D" id="1.10.3720.10">
    <property type="entry name" value="MetI-like"/>
    <property type="match status" value="1"/>
</dbReference>
<dbReference type="InterPro" id="IPR000515">
    <property type="entry name" value="MetI-like"/>
</dbReference>
<keyword evidence="5 7" id="KW-1133">Transmembrane helix</keyword>
<evidence type="ECO:0000256" key="5">
    <source>
        <dbReference type="ARBA" id="ARBA00022989"/>
    </source>
</evidence>
<dbReference type="CDD" id="cd06261">
    <property type="entry name" value="TM_PBP2"/>
    <property type="match status" value="1"/>
</dbReference>
<feature type="transmembrane region" description="Helical" evidence="7">
    <location>
        <begin position="261"/>
        <end position="281"/>
    </location>
</feature>
<feature type="transmembrane region" description="Helical" evidence="7">
    <location>
        <begin position="156"/>
        <end position="180"/>
    </location>
</feature>
<name>A0A9X8UHP2_9FIRM</name>
<dbReference type="Pfam" id="PF00528">
    <property type="entry name" value="BPD_transp_1"/>
    <property type="match status" value="1"/>
</dbReference>
<dbReference type="SUPFAM" id="SSF161098">
    <property type="entry name" value="MetI-like"/>
    <property type="match status" value="1"/>
</dbReference>
<keyword evidence="4 7" id="KW-0812">Transmembrane</keyword>
<keyword evidence="6 7" id="KW-0472">Membrane</keyword>
<evidence type="ECO:0000313" key="9">
    <source>
        <dbReference type="EMBL" id="TCL42275.1"/>
    </source>
</evidence>
<dbReference type="PANTHER" id="PTHR30193">
    <property type="entry name" value="ABC TRANSPORTER PERMEASE PROTEIN"/>
    <property type="match status" value="1"/>
</dbReference>
<protein>
    <submittedName>
        <fullName evidence="9">Carbohydrate ABC transporter membrane protein 1 (CUT1 family)</fullName>
    </submittedName>
</protein>
<evidence type="ECO:0000256" key="6">
    <source>
        <dbReference type="ARBA" id="ARBA00023136"/>
    </source>
</evidence>
<dbReference type="AlphaFoldDB" id="A0A9X8UHP2"/>
<comment type="subcellular location">
    <subcellularLocation>
        <location evidence="1 7">Cell membrane</location>
        <topology evidence="1 7">Multi-pass membrane protein</topology>
    </subcellularLocation>
</comment>
<evidence type="ECO:0000313" key="10">
    <source>
        <dbReference type="Proteomes" id="UP000294682"/>
    </source>
</evidence>
<evidence type="ECO:0000256" key="2">
    <source>
        <dbReference type="ARBA" id="ARBA00022448"/>
    </source>
</evidence>
<organism evidence="9 10">
    <name type="scientific">Harryflintia acetispora</name>
    <dbReference type="NCBI Taxonomy" id="1849041"/>
    <lineage>
        <taxon>Bacteria</taxon>
        <taxon>Bacillati</taxon>
        <taxon>Bacillota</taxon>
        <taxon>Clostridia</taxon>
        <taxon>Eubacteriales</taxon>
        <taxon>Oscillospiraceae</taxon>
        <taxon>Harryflintia</taxon>
    </lineage>
</organism>
<keyword evidence="3" id="KW-1003">Cell membrane</keyword>
<sequence length="304" mass="33932">MYKDKRGMLLYILPAFILMTVFVFFPIILNFVYSLYRWSAFSDGKVFIGLENYVKMFSDENILISLKNNTWYAIVSVICQCGLGLVLAAVFESTKMRKFQPFFRTLYFIPSVISITVIGLLWQFLYSPTMGVVNPFLKAIGLGSLARDWLGGASTAMGSVIFVSQWQNIGYIMLLFIIAIQKIPEDIFESARIDGVNPFTNFFYIIVPQVTDTVLVTVVTTIIGAFKVFGEVYVMTGGGPGHATEVLAAYLYKAGFRNDEMGYAAAIATLTFLILLVLTLVQMKINQGPKEPKAPKVKKVKEAA</sequence>
<dbReference type="PANTHER" id="PTHR30193:SF37">
    <property type="entry name" value="INNER MEMBRANE ABC TRANSPORTER PERMEASE PROTEIN YCJO"/>
    <property type="match status" value="1"/>
</dbReference>
<evidence type="ECO:0000256" key="1">
    <source>
        <dbReference type="ARBA" id="ARBA00004651"/>
    </source>
</evidence>
<keyword evidence="2 7" id="KW-0813">Transport</keyword>
<dbReference type="InterPro" id="IPR035906">
    <property type="entry name" value="MetI-like_sf"/>
</dbReference>
<proteinExistence type="inferred from homology"/>
<keyword evidence="10" id="KW-1185">Reference proteome</keyword>
<dbReference type="RefSeq" id="WP_242942153.1">
    <property type="nucleotide sequence ID" value="NZ_JADNAH010000011.1"/>
</dbReference>
<evidence type="ECO:0000256" key="4">
    <source>
        <dbReference type="ARBA" id="ARBA00022692"/>
    </source>
</evidence>
<dbReference type="GO" id="GO:0055085">
    <property type="term" value="P:transmembrane transport"/>
    <property type="evidence" value="ECO:0007669"/>
    <property type="project" value="InterPro"/>
</dbReference>
<dbReference type="PROSITE" id="PS50928">
    <property type="entry name" value="ABC_TM1"/>
    <property type="match status" value="1"/>
</dbReference>
<dbReference type="EMBL" id="SLUK01000011">
    <property type="protein sequence ID" value="TCL42275.1"/>
    <property type="molecule type" value="Genomic_DNA"/>
</dbReference>
<feature type="transmembrane region" description="Helical" evidence="7">
    <location>
        <begin position="103"/>
        <end position="125"/>
    </location>
</feature>
<evidence type="ECO:0000259" key="8">
    <source>
        <dbReference type="PROSITE" id="PS50928"/>
    </source>
</evidence>
<gene>
    <name evidence="9" type="ORF">EDD78_11138</name>
</gene>
<feature type="transmembrane region" description="Helical" evidence="7">
    <location>
        <begin position="9"/>
        <end position="33"/>
    </location>
</feature>
<dbReference type="InterPro" id="IPR051393">
    <property type="entry name" value="ABC_transporter_permease"/>
</dbReference>
<dbReference type="Proteomes" id="UP000294682">
    <property type="component" value="Unassembled WGS sequence"/>
</dbReference>
<dbReference type="GO" id="GO:0005886">
    <property type="term" value="C:plasma membrane"/>
    <property type="evidence" value="ECO:0007669"/>
    <property type="project" value="UniProtKB-SubCell"/>
</dbReference>